<accession>A0A429ZZA4</accession>
<feature type="transmembrane region" description="Helical" evidence="1">
    <location>
        <begin position="7"/>
        <end position="30"/>
    </location>
</feature>
<dbReference type="Pfam" id="PF13472">
    <property type="entry name" value="Lipase_GDSL_2"/>
    <property type="match status" value="1"/>
</dbReference>
<dbReference type="RefSeq" id="WP_125983629.1">
    <property type="nucleotide sequence ID" value="NZ_NGJS01000005.1"/>
</dbReference>
<dbReference type="PANTHER" id="PTHR30383:SF27">
    <property type="entry name" value="SPORE GERMINATION LIPASE LIPC"/>
    <property type="match status" value="1"/>
</dbReference>
<keyword evidence="4" id="KW-1185">Reference proteome</keyword>
<dbReference type="CDD" id="cd04506">
    <property type="entry name" value="SGNH_hydrolase_YpmR_like"/>
    <property type="match status" value="1"/>
</dbReference>
<organism evidence="3 4">
    <name type="scientific">Vagococcus vulneris</name>
    <dbReference type="NCBI Taxonomy" id="1977869"/>
    <lineage>
        <taxon>Bacteria</taxon>
        <taxon>Bacillati</taxon>
        <taxon>Bacillota</taxon>
        <taxon>Bacilli</taxon>
        <taxon>Lactobacillales</taxon>
        <taxon>Enterococcaceae</taxon>
        <taxon>Vagococcus</taxon>
    </lineage>
</organism>
<evidence type="ECO:0000313" key="4">
    <source>
        <dbReference type="Proteomes" id="UP000287857"/>
    </source>
</evidence>
<gene>
    <name evidence="3" type="ORF">CBF37_04905</name>
</gene>
<dbReference type="Proteomes" id="UP000287857">
    <property type="component" value="Unassembled WGS sequence"/>
</dbReference>
<dbReference type="InterPro" id="IPR051532">
    <property type="entry name" value="Ester_Hydrolysis_Enzymes"/>
</dbReference>
<sequence>MRKLKKIILYALFFVFVSLLTFVTLSLVIAPAERINPPTVKVSEKRMEILRISAIGDSLTEGVGDNTKSGGYVPILQRDLTDEQPIDVVQMSNFGKAGDRSDQILKRLKKDKDMQKSVKEANVITMTVGGNDLMQAFQSRIFGKTSIKKFEKPMTKYQKELKKLYEEIRTLNPEAPVYQLGVYNPFLVSFGEIEEAQDIVDFWNNGSREFVNEQKNAFFVPINEEISNGLDGKPTLNEENPANDSSLTKAQAEKAVNNALINNLISEDDSFHPNNLGYQVIANAFEKKISSTKELWFKK</sequence>
<protein>
    <recommendedName>
        <fullName evidence="2">SGNH hydrolase-type esterase domain-containing protein</fullName>
    </recommendedName>
</protein>
<dbReference type="AlphaFoldDB" id="A0A429ZZA4"/>
<comment type="caution">
    <text evidence="3">The sequence shown here is derived from an EMBL/GenBank/DDBJ whole genome shotgun (WGS) entry which is preliminary data.</text>
</comment>
<proteinExistence type="predicted"/>
<keyword evidence="1" id="KW-0472">Membrane</keyword>
<dbReference type="GO" id="GO:0004622">
    <property type="term" value="F:phosphatidylcholine lysophospholipase activity"/>
    <property type="evidence" value="ECO:0007669"/>
    <property type="project" value="TreeGrafter"/>
</dbReference>
<dbReference type="PANTHER" id="PTHR30383">
    <property type="entry name" value="THIOESTERASE 1/PROTEASE 1/LYSOPHOSPHOLIPASE L1"/>
    <property type="match status" value="1"/>
</dbReference>
<evidence type="ECO:0000256" key="1">
    <source>
        <dbReference type="SAM" id="Phobius"/>
    </source>
</evidence>
<reference evidence="3 4" key="1">
    <citation type="submission" date="2017-05" db="EMBL/GenBank/DDBJ databases">
        <title>Vagococcus spp. assemblies.</title>
        <authorList>
            <person name="Gulvik C.A."/>
        </authorList>
    </citation>
    <scope>NUCLEOTIDE SEQUENCE [LARGE SCALE GENOMIC DNA]</scope>
    <source>
        <strain evidence="3 4">SS1995</strain>
    </source>
</reference>
<dbReference type="InterPro" id="IPR013830">
    <property type="entry name" value="SGNH_hydro"/>
</dbReference>
<dbReference type="OrthoDB" id="252349at2"/>
<evidence type="ECO:0000259" key="2">
    <source>
        <dbReference type="Pfam" id="PF13472"/>
    </source>
</evidence>
<evidence type="ECO:0000313" key="3">
    <source>
        <dbReference type="EMBL" id="RST99310.1"/>
    </source>
</evidence>
<keyword evidence="1" id="KW-0812">Transmembrane</keyword>
<dbReference type="Gene3D" id="3.40.50.1110">
    <property type="entry name" value="SGNH hydrolase"/>
    <property type="match status" value="1"/>
</dbReference>
<dbReference type="InterPro" id="IPR036514">
    <property type="entry name" value="SGNH_hydro_sf"/>
</dbReference>
<name>A0A429ZZA4_9ENTE</name>
<dbReference type="EMBL" id="NGJS01000005">
    <property type="protein sequence ID" value="RST99310.1"/>
    <property type="molecule type" value="Genomic_DNA"/>
</dbReference>
<dbReference type="SUPFAM" id="SSF52266">
    <property type="entry name" value="SGNH hydrolase"/>
    <property type="match status" value="1"/>
</dbReference>
<feature type="domain" description="SGNH hydrolase-type esterase" evidence="2">
    <location>
        <begin position="54"/>
        <end position="280"/>
    </location>
</feature>
<keyword evidence="1" id="KW-1133">Transmembrane helix</keyword>